<evidence type="ECO:0000313" key="7">
    <source>
        <dbReference type="Proteomes" id="UP000593562"/>
    </source>
</evidence>
<reference evidence="6 7" key="1">
    <citation type="journal article" date="2020" name="Nat. Commun.">
        <title>Genome of Tripterygium wilfordii and identification of cytochrome P450 involved in triptolide biosynthesis.</title>
        <authorList>
            <person name="Tu L."/>
            <person name="Su P."/>
            <person name="Zhang Z."/>
            <person name="Gao L."/>
            <person name="Wang J."/>
            <person name="Hu T."/>
            <person name="Zhou J."/>
            <person name="Zhang Y."/>
            <person name="Zhao Y."/>
            <person name="Liu Y."/>
            <person name="Song Y."/>
            <person name="Tong Y."/>
            <person name="Lu Y."/>
            <person name="Yang J."/>
            <person name="Xu C."/>
            <person name="Jia M."/>
            <person name="Peters R.J."/>
            <person name="Huang L."/>
            <person name="Gao W."/>
        </authorList>
    </citation>
    <scope>NUCLEOTIDE SEQUENCE [LARGE SCALE GENOMIC DNA]</scope>
    <source>
        <strain evidence="7">cv. XIE 37</strain>
        <tissue evidence="6">Leaf</tissue>
    </source>
</reference>
<proteinExistence type="inferred from homology"/>
<keyword evidence="4" id="KW-1133">Transmembrane helix</keyword>
<keyword evidence="7" id="KW-1185">Reference proteome</keyword>
<keyword evidence="4" id="KW-0812">Transmembrane</keyword>
<name>A0A7J7C7Z6_TRIWF</name>
<dbReference type="OrthoDB" id="47494at2759"/>
<dbReference type="Pfam" id="PF01494">
    <property type="entry name" value="FAD_binding_3"/>
    <property type="match status" value="1"/>
</dbReference>
<gene>
    <name evidence="6" type="ORF">HS088_TW20G00632</name>
</gene>
<sequence length="392" mass="42958">MDVDEELEVAIIGGGICGLATALALHRKGVRSVVLERSDSLRATGGGIGILTNGWRALDQLGVGSKLRPTSLPLQSVRDVTLGSSSSKERKTLVSDGEARCLKRSDLVKALADELPQSIVRFGCNIVSLKLDTLSSYPILHLQTGSTIRARVLIGCDGANSVVADFLELKPKKVFTSCAVRAFTEYPNGHGLAPEFVRLRKGQILSGRVPVDNKLVFWFVSHQHYPKESRVVKDPELIRELALEKINGFPTETVEMIRNCDLSTISLTQLRYCAPWDILLSTFRKGTVTVAGDAMHAMGPFIGQGGSAAIEDAVVLARCLAGRLNSIQKVGEAMDEYVKERRMRLFKMSTQTYLFGLLLENSSMLVKLIVLALFVVLFRDPIAHTRYDCGQL</sequence>
<dbReference type="PANTHER" id="PTHR45934">
    <property type="entry name" value="FAD/NAD(P)-BINDING OXIDOREDUCTASE FAMILY PROTEIN"/>
    <property type="match status" value="1"/>
</dbReference>
<dbReference type="GO" id="GO:0071949">
    <property type="term" value="F:FAD binding"/>
    <property type="evidence" value="ECO:0007669"/>
    <property type="project" value="InterPro"/>
</dbReference>
<dbReference type="PANTHER" id="PTHR45934:SF2">
    <property type="entry name" value="MONOOXYGENASE 1"/>
    <property type="match status" value="1"/>
</dbReference>
<evidence type="ECO:0000313" key="6">
    <source>
        <dbReference type="EMBL" id="KAF5730259.1"/>
    </source>
</evidence>
<evidence type="ECO:0000256" key="4">
    <source>
        <dbReference type="SAM" id="Phobius"/>
    </source>
</evidence>
<organism evidence="6 7">
    <name type="scientific">Tripterygium wilfordii</name>
    <name type="common">Thunder God vine</name>
    <dbReference type="NCBI Taxonomy" id="458696"/>
    <lineage>
        <taxon>Eukaryota</taxon>
        <taxon>Viridiplantae</taxon>
        <taxon>Streptophyta</taxon>
        <taxon>Embryophyta</taxon>
        <taxon>Tracheophyta</taxon>
        <taxon>Spermatophyta</taxon>
        <taxon>Magnoliopsida</taxon>
        <taxon>eudicotyledons</taxon>
        <taxon>Gunneridae</taxon>
        <taxon>Pentapetalae</taxon>
        <taxon>rosids</taxon>
        <taxon>fabids</taxon>
        <taxon>Celastrales</taxon>
        <taxon>Celastraceae</taxon>
        <taxon>Tripterygium</taxon>
    </lineage>
</organism>
<keyword evidence="2 6" id="KW-0503">Monooxygenase</keyword>
<dbReference type="Gene3D" id="3.50.50.60">
    <property type="entry name" value="FAD/NAD(P)-binding domain"/>
    <property type="match status" value="1"/>
</dbReference>
<comment type="caution">
    <text evidence="6">The sequence shown here is derived from an EMBL/GenBank/DDBJ whole genome shotgun (WGS) entry which is preliminary data.</text>
</comment>
<dbReference type="Proteomes" id="UP000593562">
    <property type="component" value="Unassembled WGS sequence"/>
</dbReference>
<protein>
    <submittedName>
        <fullName evidence="6">Putative monooxygenase</fullName>
    </submittedName>
</protein>
<keyword evidence="1" id="KW-0560">Oxidoreductase</keyword>
<dbReference type="InterPro" id="IPR036188">
    <property type="entry name" value="FAD/NAD-bd_sf"/>
</dbReference>
<dbReference type="PRINTS" id="PR00420">
    <property type="entry name" value="RNGMNOXGNASE"/>
</dbReference>
<keyword evidence="4" id="KW-0472">Membrane</keyword>
<dbReference type="AlphaFoldDB" id="A0A7J7C7Z6"/>
<dbReference type="InterPro" id="IPR002938">
    <property type="entry name" value="FAD-bd"/>
</dbReference>
<evidence type="ECO:0000256" key="2">
    <source>
        <dbReference type="ARBA" id="ARBA00023033"/>
    </source>
</evidence>
<dbReference type="FunCoup" id="A0A7J7C7Z6">
    <property type="interactions" value="89"/>
</dbReference>
<evidence type="ECO:0000256" key="3">
    <source>
        <dbReference type="ARBA" id="ARBA00024018"/>
    </source>
</evidence>
<evidence type="ECO:0000259" key="5">
    <source>
        <dbReference type="Pfam" id="PF01494"/>
    </source>
</evidence>
<feature type="domain" description="FAD-binding" evidence="5">
    <location>
        <begin position="7"/>
        <end position="345"/>
    </location>
</feature>
<dbReference type="SUPFAM" id="SSF51905">
    <property type="entry name" value="FAD/NAD(P)-binding domain"/>
    <property type="match status" value="1"/>
</dbReference>
<dbReference type="InterPro" id="IPR044560">
    <property type="entry name" value="MOase"/>
</dbReference>
<accession>A0A7J7C7Z6</accession>
<dbReference type="GO" id="GO:0004497">
    <property type="term" value="F:monooxygenase activity"/>
    <property type="evidence" value="ECO:0007669"/>
    <property type="project" value="UniProtKB-KW"/>
</dbReference>
<dbReference type="EMBL" id="JAAARO010000020">
    <property type="protein sequence ID" value="KAF5730259.1"/>
    <property type="molecule type" value="Genomic_DNA"/>
</dbReference>
<evidence type="ECO:0000256" key="1">
    <source>
        <dbReference type="ARBA" id="ARBA00023002"/>
    </source>
</evidence>
<comment type="similarity">
    <text evidence="3">Belongs to the 3-hydroxybenzoate 6-hydroxylase family.</text>
</comment>
<feature type="transmembrane region" description="Helical" evidence="4">
    <location>
        <begin position="353"/>
        <end position="378"/>
    </location>
</feature>
<dbReference type="InParanoid" id="A0A7J7C7Z6"/>